<evidence type="ECO:0000256" key="7">
    <source>
        <dbReference type="ARBA" id="ARBA00023012"/>
    </source>
</evidence>
<keyword evidence="6" id="KW-0067">ATP-binding</keyword>
<dbReference type="InterPro" id="IPR000014">
    <property type="entry name" value="PAS"/>
</dbReference>
<dbReference type="PRINTS" id="PR00344">
    <property type="entry name" value="BCTRLSENSOR"/>
</dbReference>
<gene>
    <name evidence="11" type="ORF">AUP42_17625</name>
</gene>
<dbReference type="CDD" id="cd00130">
    <property type="entry name" value="PAS"/>
    <property type="match status" value="1"/>
</dbReference>
<organism evidence="11 12">
    <name type="scientific">Thalassospira lucentensis</name>
    <dbReference type="NCBI Taxonomy" id="168935"/>
    <lineage>
        <taxon>Bacteria</taxon>
        <taxon>Pseudomonadati</taxon>
        <taxon>Pseudomonadota</taxon>
        <taxon>Alphaproteobacteria</taxon>
        <taxon>Rhodospirillales</taxon>
        <taxon>Thalassospiraceae</taxon>
        <taxon>Thalassospira</taxon>
    </lineage>
</organism>
<sequence length="477" mass="53350">MTDKRHNDDHLKVIHPARDSAGTDDLLDAINQLDVSSEALKQIHALLNEQKKRETEANQRLKTILNSVVEGILVIDGAGMICDCNESALNLLRGTMTDMLGLSVDALFVDRKSTVRHKLLNRCINISSGTLRYDYTETMGQRLDGDTFPMEITVSPANFTGEMSYLYIFRDITRRKQAEESQQKLEGELREALKLEAIGHLAGGIAHEINTPSQYIRDNLKFLNDGYGALSRILGLALQTLWQNRDRLPENTFNNFARKMRDADLEFLLDEIPHATQQSLDGINQVARIVLSMKEFSHPGGAEKTATDINRVLSNVTVISRNEWKHYAQLVENYEPELPHIPCHINEINQVFLNLIVNAAQAIDAAGRSPEEGEIKIKTTFLDDSVLISISDNGTGIAKENRSKIFNPFFTTKEVGKGTGQGLAITHDIVQIKHGGRIWFETEMGKGTTFHVLLPAEDRTGKPDTVKKAPDKKKKNA</sequence>
<dbReference type="Pfam" id="PF02518">
    <property type="entry name" value="HATPase_c"/>
    <property type="match status" value="1"/>
</dbReference>
<dbReference type="RefSeq" id="WP_062951251.1">
    <property type="nucleotide sequence ID" value="NZ_LPVY01000008.1"/>
</dbReference>
<dbReference type="Proteomes" id="UP000076335">
    <property type="component" value="Unassembled WGS sequence"/>
</dbReference>
<dbReference type="SMART" id="SM00387">
    <property type="entry name" value="HATPase_c"/>
    <property type="match status" value="1"/>
</dbReference>
<feature type="domain" description="PAC" evidence="10">
    <location>
        <begin position="134"/>
        <end position="184"/>
    </location>
</feature>
<dbReference type="InterPro" id="IPR005467">
    <property type="entry name" value="His_kinase_dom"/>
</dbReference>
<dbReference type="PANTHER" id="PTHR43065:SF46">
    <property type="entry name" value="C4-DICARBOXYLATE TRANSPORT SENSOR PROTEIN DCTB"/>
    <property type="match status" value="1"/>
</dbReference>
<dbReference type="SUPFAM" id="SSF55785">
    <property type="entry name" value="PYP-like sensor domain (PAS domain)"/>
    <property type="match status" value="1"/>
</dbReference>
<dbReference type="GO" id="GO:0005524">
    <property type="term" value="F:ATP binding"/>
    <property type="evidence" value="ECO:0007669"/>
    <property type="project" value="UniProtKB-KW"/>
</dbReference>
<evidence type="ECO:0000256" key="6">
    <source>
        <dbReference type="ARBA" id="ARBA00022840"/>
    </source>
</evidence>
<dbReference type="InterPro" id="IPR004358">
    <property type="entry name" value="Sig_transdc_His_kin-like_C"/>
</dbReference>
<reference evidence="11 12" key="1">
    <citation type="submission" date="2015-12" db="EMBL/GenBank/DDBJ databases">
        <title>Genome sequence of Thalassospira lucentensis MCCC 1A02072.</title>
        <authorList>
            <person name="Lu L."/>
            <person name="Lai Q."/>
            <person name="Shao Z."/>
            <person name="Qian P."/>
        </authorList>
    </citation>
    <scope>NUCLEOTIDE SEQUENCE [LARGE SCALE GENOMIC DNA]</scope>
    <source>
        <strain evidence="11 12">MCCC 1A02072</strain>
    </source>
</reference>
<dbReference type="AlphaFoldDB" id="A0A154L6Y1"/>
<evidence type="ECO:0000256" key="3">
    <source>
        <dbReference type="ARBA" id="ARBA00022679"/>
    </source>
</evidence>
<dbReference type="EC" id="2.7.13.3" evidence="2"/>
<keyword evidence="3" id="KW-0808">Transferase</keyword>
<dbReference type="PROSITE" id="PS50113">
    <property type="entry name" value="PAC"/>
    <property type="match status" value="1"/>
</dbReference>
<dbReference type="PANTHER" id="PTHR43065">
    <property type="entry name" value="SENSOR HISTIDINE KINASE"/>
    <property type="match status" value="1"/>
</dbReference>
<comment type="caution">
    <text evidence="11">The sequence shown here is derived from an EMBL/GenBank/DDBJ whole genome shotgun (WGS) entry which is preliminary data.</text>
</comment>
<keyword evidence="5 11" id="KW-0418">Kinase</keyword>
<dbReference type="OrthoDB" id="226486at2"/>
<dbReference type="InterPro" id="IPR003594">
    <property type="entry name" value="HATPase_dom"/>
</dbReference>
<dbReference type="SMART" id="SM00091">
    <property type="entry name" value="PAS"/>
    <property type="match status" value="1"/>
</dbReference>
<evidence type="ECO:0000256" key="2">
    <source>
        <dbReference type="ARBA" id="ARBA00012438"/>
    </source>
</evidence>
<dbReference type="PROSITE" id="PS50112">
    <property type="entry name" value="PAS"/>
    <property type="match status" value="1"/>
</dbReference>
<dbReference type="InterPro" id="IPR036890">
    <property type="entry name" value="HATPase_C_sf"/>
</dbReference>
<protein>
    <recommendedName>
        <fullName evidence="2">histidine kinase</fullName>
        <ecNumber evidence="2">2.7.13.3</ecNumber>
    </recommendedName>
</protein>
<dbReference type="NCBIfam" id="TIGR00229">
    <property type="entry name" value="sensory_box"/>
    <property type="match status" value="1"/>
</dbReference>
<dbReference type="EMBL" id="LPVY01000008">
    <property type="protein sequence ID" value="KZB65783.1"/>
    <property type="molecule type" value="Genomic_DNA"/>
</dbReference>
<evidence type="ECO:0000259" key="8">
    <source>
        <dbReference type="PROSITE" id="PS50109"/>
    </source>
</evidence>
<accession>A0A154L6Y1</accession>
<dbReference type="PROSITE" id="PS50109">
    <property type="entry name" value="HIS_KIN"/>
    <property type="match status" value="1"/>
</dbReference>
<dbReference type="SUPFAM" id="SSF55874">
    <property type="entry name" value="ATPase domain of HSP90 chaperone/DNA topoisomerase II/histidine kinase"/>
    <property type="match status" value="1"/>
</dbReference>
<proteinExistence type="predicted"/>
<evidence type="ECO:0000313" key="12">
    <source>
        <dbReference type="Proteomes" id="UP000076335"/>
    </source>
</evidence>
<dbReference type="Gene3D" id="3.30.565.10">
    <property type="entry name" value="Histidine kinase-like ATPase, C-terminal domain"/>
    <property type="match status" value="1"/>
</dbReference>
<evidence type="ECO:0000259" key="10">
    <source>
        <dbReference type="PROSITE" id="PS50113"/>
    </source>
</evidence>
<dbReference type="GO" id="GO:0000160">
    <property type="term" value="P:phosphorelay signal transduction system"/>
    <property type="evidence" value="ECO:0007669"/>
    <property type="project" value="UniProtKB-KW"/>
</dbReference>
<dbReference type="InterPro" id="IPR000700">
    <property type="entry name" value="PAS-assoc_C"/>
</dbReference>
<comment type="catalytic activity">
    <reaction evidence="1">
        <text>ATP + protein L-histidine = ADP + protein N-phospho-L-histidine.</text>
        <dbReference type="EC" id="2.7.13.3"/>
    </reaction>
</comment>
<dbReference type="GO" id="GO:0004673">
    <property type="term" value="F:protein histidine kinase activity"/>
    <property type="evidence" value="ECO:0007669"/>
    <property type="project" value="UniProtKB-EC"/>
</dbReference>
<dbReference type="Gene3D" id="1.10.287.130">
    <property type="match status" value="1"/>
</dbReference>
<feature type="domain" description="PAS" evidence="9">
    <location>
        <begin position="57"/>
        <end position="127"/>
    </location>
</feature>
<dbReference type="Gene3D" id="3.30.450.20">
    <property type="entry name" value="PAS domain"/>
    <property type="match status" value="1"/>
</dbReference>
<feature type="domain" description="Histidine kinase" evidence="8">
    <location>
        <begin position="204"/>
        <end position="458"/>
    </location>
</feature>
<dbReference type="InterPro" id="IPR035965">
    <property type="entry name" value="PAS-like_dom_sf"/>
</dbReference>
<keyword evidence="4" id="KW-0547">Nucleotide-binding</keyword>
<evidence type="ECO:0000256" key="4">
    <source>
        <dbReference type="ARBA" id="ARBA00022741"/>
    </source>
</evidence>
<name>A0A154L6Y1_9PROT</name>
<evidence type="ECO:0000259" key="9">
    <source>
        <dbReference type="PROSITE" id="PS50112"/>
    </source>
</evidence>
<evidence type="ECO:0000256" key="1">
    <source>
        <dbReference type="ARBA" id="ARBA00000085"/>
    </source>
</evidence>
<evidence type="ECO:0000256" key="5">
    <source>
        <dbReference type="ARBA" id="ARBA00022777"/>
    </source>
</evidence>
<evidence type="ECO:0000313" key="11">
    <source>
        <dbReference type="EMBL" id="KZB65783.1"/>
    </source>
</evidence>
<dbReference type="Pfam" id="PF13426">
    <property type="entry name" value="PAS_9"/>
    <property type="match status" value="1"/>
</dbReference>
<keyword evidence="7" id="KW-0902">Two-component regulatory system</keyword>